<dbReference type="InterPro" id="IPR008523">
    <property type="entry name" value="DUF805"/>
</dbReference>
<dbReference type="STRING" id="638302.HMPREF0908_0549"/>
<dbReference type="HOGENOM" id="CLU_093674_4_1_9"/>
<gene>
    <name evidence="3" type="ORF">HMPREF0908_0549</name>
</gene>
<reference evidence="3 4" key="1">
    <citation type="submission" date="2009-04" db="EMBL/GenBank/DDBJ databases">
        <authorList>
            <person name="Qin X."/>
            <person name="Bachman B."/>
            <person name="Battles P."/>
            <person name="Bell A."/>
            <person name="Bess C."/>
            <person name="Bickham C."/>
            <person name="Chaboub L."/>
            <person name="Chen D."/>
            <person name="Coyle M."/>
            <person name="Deiros D.R."/>
            <person name="Dinh H."/>
            <person name="Forbes L."/>
            <person name="Fowler G."/>
            <person name="Francisco L."/>
            <person name="Fu Q."/>
            <person name="Gubbala S."/>
            <person name="Hale W."/>
            <person name="Han Y."/>
            <person name="Hemphill L."/>
            <person name="Highlander S.K."/>
            <person name="Hirani K."/>
            <person name="Hogues M."/>
            <person name="Jackson L."/>
            <person name="Jakkamsetti A."/>
            <person name="Javaid M."/>
            <person name="Jiang H."/>
            <person name="Korchina V."/>
            <person name="Kovar C."/>
            <person name="Lara F."/>
            <person name="Lee S."/>
            <person name="Mata R."/>
            <person name="Mathew T."/>
            <person name="Moen C."/>
            <person name="Morales K."/>
            <person name="Munidasa M."/>
            <person name="Nazareth L."/>
            <person name="Ngo R."/>
            <person name="Nguyen L."/>
            <person name="Okwuonu G."/>
            <person name="Ongeri F."/>
            <person name="Patil S."/>
            <person name="Petrosino J."/>
            <person name="Pham C."/>
            <person name="Pham P."/>
            <person name="Pu L.-L."/>
            <person name="Puazo M."/>
            <person name="Raj R."/>
            <person name="Reid J."/>
            <person name="Rouhana J."/>
            <person name="Saada N."/>
            <person name="Shang Y."/>
            <person name="Simmons D."/>
            <person name="Thornton R."/>
            <person name="Warren J."/>
            <person name="Weissenberger G."/>
            <person name="Zhang J."/>
            <person name="Zhang L."/>
            <person name="Zhou C."/>
            <person name="Zhu D."/>
            <person name="Muzny D."/>
            <person name="Worley K."/>
            <person name="Gibbs R."/>
        </authorList>
    </citation>
    <scope>NUCLEOTIDE SEQUENCE [LARGE SCALE GENOMIC DNA]</scope>
    <source>
        <strain evidence="3 4">ATCC 43531</strain>
    </source>
</reference>
<dbReference type="AlphaFoldDB" id="C4V1U6"/>
<keyword evidence="2" id="KW-0812">Transmembrane</keyword>
<feature type="transmembrane region" description="Helical" evidence="2">
    <location>
        <begin position="23"/>
        <end position="47"/>
    </location>
</feature>
<feature type="region of interest" description="Disordered" evidence="1">
    <location>
        <begin position="147"/>
        <end position="168"/>
    </location>
</feature>
<evidence type="ECO:0000256" key="2">
    <source>
        <dbReference type="SAM" id="Phobius"/>
    </source>
</evidence>
<accession>C4V1U6</accession>
<dbReference type="PANTHER" id="PTHR34980:SF3">
    <property type="entry name" value="BLR8105 PROTEIN"/>
    <property type="match status" value="1"/>
</dbReference>
<feature type="transmembrane region" description="Helical" evidence="2">
    <location>
        <begin position="93"/>
        <end position="113"/>
    </location>
</feature>
<protein>
    <recommendedName>
        <fullName evidence="5">Inner membrane protein YhaI</fullName>
    </recommendedName>
</protein>
<dbReference type="Proteomes" id="UP000005309">
    <property type="component" value="Unassembled WGS sequence"/>
</dbReference>
<evidence type="ECO:0000313" key="4">
    <source>
        <dbReference type="Proteomes" id="UP000005309"/>
    </source>
</evidence>
<dbReference type="OrthoDB" id="9812349at2"/>
<keyword evidence="2" id="KW-0472">Membrane</keyword>
<proteinExistence type="predicted"/>
<dbReference type="PANTHER" id="PTHR34980">
    <property type="entry name" value="INNER MEMBRANE PROTEIN-RELATED-RELATED"/>
    <property type="match status" value="1"/>
</dbReference>
<keyword evidence="2" id="KW-1133">Transmembrane helix</keyword>
<name>C4V1U6_9FIRM</name>
<keyword evidence="4" id="KW-1185">Reference proteome</keyword>
<sequence length="168" mass="18542">MFQIDNIREMFFSWEGRLNRKAYILRCLALGLTLTAVYILLMAIAFGTAAAQMGNDLPMMGAFGATYIFCLPFIISGYLLAIRRLHDLDLSAFFILLSFVPVVSFFFALYLIFKKGTEGPNAYGPDPLSTEPEMPVFSTSAIHTTNSAEIDTVQADSNTSHDSGVSRS</sequence>
<dbReference type="RefSeq" id="WP_006690812.1">
    <property type="nucleotide sequence ID" value="NZ_GG694007.1"/>
</dbReference>
<evidence type="ECO:0000313" key="3">
    <source>
        <dbReference type="EMBL" id="EEQ49233.1"/>
    </source>
</evidence>
<evidence type="ECO:0008006" key="5">
    <source>
        <dbReference type="Google" id="ProtNLM"/>
    </source>
</evidence>
<dbReference type="EMBL" id="ACLA01000006">
    <property type="protein sequence ID" value="EEQ49233.1"/>
    <property type="molecule type" value="Genomic_DNA"/>
</dbReference>
<dbReference type="eggNOG" id="COG3152">
    <property type="taxonomic scope" value="Bacteria"/>
</dbReference>
<feature type="transmembrane region" description="Helical" evidence="2">
    <location>
        <begin position="59"/>
        <end position="81"/>
    </location>
</feature>
<dbReference type="Pfam" id="PF05656">
    <property type="entry name" value="DUF805"/>
    <property type="match status" value="1"/>
</dbReference>
<dbReference type="GO" id="GO:0005886">
    <property type="term" value="C:plasma membrane"/>
    <property type="evidence" value="ECO:0007669"/>
    <property type="project" value="TreeGrafter"/>
</dbReference>
<organism evidence="3 4">
    <name type="scientific">Selenomonas flueggei ATCC 43531</name>
    <dbReference type="NCBI Taxonomy" id="638302"/>
    <lineage>
        <taxon>Bacteria</taxon>
        <taxon>Bacillati</taxon>
        <taxon>Bacillota</taxon>
        <taxon>Negativicutes</taxon>
        <taxon>Selenomonadales</taxon>
        <taxon>Selenomonadaceae</taxon>
        <taxon>Selenomonas</taxon>
    </lineage>
</organism>
<evidence type="ECO:0000256" key="1">
    <source>
        <dbReference type="SAM" id="MobiDB-lite"/>
    </source>
</evidence>
<comment type="caution">
    <text evidence="3">The sequence shown here is derived from an EMBL/GenBank/DDBJ whole genome shotgun (WGS) entry which is preliminary data.</text>
</comment>